<reference evidence="17" key="1">
    <citation type="submission" date="2018-05" db="EMBL/GenBank/DDBJ databases">
        <title>Complete sequence and characterization of the mitochondrial genome of Achilidae,using next generation sequencing.</title>
        <authorList>
            <person name="Xu S."/>
        </authorList>
    </citation>
    <scope>NUCLEOTIDE SEQUENCE</scope>
</reference>
<evidence type="ECO:0000256" key="1">
    <source>
        <dbReference type="ARBA" id="ARBA00004225"/>
    </source>
</evidence>
<evidence type="ECO:0000313" key="17">
    <source>
        <dbReference type="EMBL" id="AZZ89034.1"/>
    </source>
</evidence>
<feature type="transmembrane region" description="Helical" evidence="16">
    <location>
        <begin position="21"/>
        <end position="41"/>
    </location>
</feature>
<dbReference type="PANTHER" id="PTHR11435:SF1">
    <property type="entry name" value="NADH-UBIQUINONE OXIDOREDUCTASE CHAIN 6"/>
    <property type="match status" value="1"/>
</dbReference>
<keyword evidence="5" id="KW-0813">Transport</keyword>
<evidence type="ECO:0000256" key="13">
    <source>
        <dbReference type="ARBA" id="ARBA00023136"/>
    </source>
</evidence>
<feature type="transmembrane region" description="Helical" evidence="16">
    <location>
        <begin position="47"/>
        <end position="67"/>
    </location>
</feature>
<comment type="similarity">
    <text evidence="2">Belongs to the complex I subunit 6 family.</text>
</comment>
<evidence type="ECO:0000256" key="5">
    <source>
        <dbReference type="ARBA" id="ARBA00022448"/>
    </source>
</evidence>
<proteinExistence type="inferred from homology"/>
<evidence type="ECO:0000256" key="2">
    <source>
        <dbReference type="ARBA" id="ARBA00005698"/>
    </source>
</evidence>
<dbReference type="InterPro" id="IPR050269">
    <property type="entry name" value="ComplexI_Subunit6"/>
</dbReference>
<keyword evidence="6" id="KW-0679">Respiratory chain</keyword>
<keyword evidence="8" id="KW-1278">Translocase</keyword>
<keyword evidence="11" id="KW-0520">NAD</keyword>
<dbReference type="GO" id="GO:0008137">
    <property type="term" value="F:NADH dehydrogenase (ubiquinone) activity"/>
    <property type="evidence" value="ECO:0007669"/>
    <property type="project" value="UniProtKB-EC"/>
</dbReference>
<protein>
    <recommendedName>
        <fullName evidence="4">NADH-ubiquinone oxidoreductase chain 6</fullName>
        <ecNumber evidence="3">7.1.1.2</ecNumber>
    </recommendedName>
    <alternativeName>
        <fullName evidence="14">NADH dehydrogenase subunit 6</fullName>
    </alternativeName>
</protein>
<keyword evidence="13 16" id="KW-0472">Membrane</keyword>
<evidence type="ECO:0000256" key="16">
    <source>
        <dbReference type="SAM" id="Phobius"/>
    </source>
</evidence>
<keyword evidence="9" id="KW-0249">Electron transport</keyword>
<comment type="catalytic activity">
    <reaction evidence="15">
        <text>a ubiquinone + NADH + 5 H(+)(in) = a ubiquinol + NAD(+) + 4 H(+)(out)</text>
        <dbReference type="Rhea" id="RHEA:29091"/>
        <dbReference type="Rhea" id="RHEA-COMP:9565"/>
        <dbReference type="Rhea" id="RHEA-COMP:9566"/>
        <dbReference type="ChEBI" id="CHEBI:15378"/>
        <dbReference type="ChEBI" id="CHEBI:16389"/>
        <dbReference type="ChEBI" id="CHEBI:17976"/>
        <dbReference type="ChEBI" id="CHEBI:57540"/>
        <dbReference type="ChEBI" id="CHEBI:57945"/>
        <dbReference type="EC" id="7.1.1.2"/>
    </reaction>
</comment>
<dbReference type="EC" id="7.1.1.2" evidence="3"/>
<name>A0A3S5XHN9_9HEMI</name>
<evidence type="ECO:0000256" key="4">
    <source>
        <dbReference type="ARBA" id="ARBA00021095"/>
    </source>
</evidence>
<gene>
    <name evidence="17" type="primary">nad6</name>
</gene>
<keyword evidence="10 16" id="KW-1133">Transmembrane helix</keyword>
<geneLocation type="mitochondrion" evidence="17"/>
<evidence type="ECO:0000256" key="11">
    <source>
        <dbReference type="ARBA" id="ARBA00023027"/>
    </source>
</evidence>
<keyword evidence="7 16" id="KW-0812">Transmembrane</keyword>
<evidence type="ECO:0000256" key="3">
    <source>
        <dbReference type="ARBA" id="ARBA00012944"/>
    </source>
</evidence>
<dbReference type="AlphaFoldDB" id="A0A3S5XHN9"/>
<evidence type="ECO:0000256" key="7">
    <source>
        <dbReference type="ARBA" id="ARBA00022692"/>
    </source>
</evidence>
<dbReference type="EMBL" id="MH324929">
    <property type="protein sequence ID" value="AZZ89034.1"/>
    <property type="molecule type" value="Genomic_DNA"/>
</dbReference>
<feature type="transmembrane region" description="Helical" evidence="16">
    <location>
        <begin position="137"/>
        <end position="155"/>
    </location>
</feature>
<evidence type="ECO:0000256" key="9">
    <source>
        <dbReference type="ARBA" id="ARBA00022982"/>
    </source>
</evidence>
<evidence type="ECO:0000256" key="15">
    <source>
        <dbReference type="ARBA" id="ARBA00049551"/>
    </source>
</evidence>
<evidence type="ECO:0000256" key="10">
    <source>
        <dbReference type="ARBA" id="ARBA00022989"/>
    </source>
</evidence>
<sequence>MKTMTMMMLMNSVISLNMNHPLSMGFMLTVQTTIMCLYSSTLMSSPWFGYILFIIMIGGMMVMFMYMSSIASNEKFKLMKMKSILIITMMMTVIATITNQDLSLEETFKMMENKTIIISNEEMKSTAKFMTKFKSNLTILIMLILLLTMISVTNISSTFEGPLKKTYV</sequence>
<comment type="subcellular location">
    <subcellularLocation>
        <location evidence="1">Mitochondrion membrane</location>
        <topology evidence="1">Multi-pass membrane protein</topology>
    </subcellularLocation>
</comment>
<dbReference type="GO" id="GO:0031966">
    <property type="term" value="C:mitochondrial membrane"/>
    <property type="evidence" value="ECO:0007669"/>
    <property type="project" value="UniProtKB-SubCell"/>
</dbReference>
<accession>A0A3S5XHN9</accession>
<organism evidence="17">
    <name type="scientific">Achilidae gen. 1 sp. n. 1 SX-2018</name>
    <dbReference type="NCBI Taxonomy" id="2232070"/>
    <lineage>
        <taxon>Eukaryota</taxon>
        <taxon>Metazoa</taxon>
        <taxon>Ecdysozoa</taxon>
        <taxon>Arthropoda</taxon>
        <taxon>Hexapoda</taxon>
        <taxon>Insecta</taxon>
        <taxon>Pterygota</taxon>
        <taxon>Neoptera</taxon>
        <taxon>Paraneoptera</taxon>
        <taxon>Hemiptera</taxon>
        <taxon>Auchenorrhyncha</taxon>
        <taxon>Fulgoroidea</taxon>
        <taxon>Achilidae</taxon>
    </lineage>
</organism>
<evidence type="ECO:0000256" key="8">
    <source>
        <dbReference type="ARBA" id="ARBA00022967"/>
    </source>
</evidence>
<dbReference type="PANTHER" id="PTHR11435">
    <property type="entry name" value="NADH UBIQUINONE OXIDOREDUCTASE SUBUNIT ND6"/>
    <property type="match status" value="1"/>
</dbReference>
<evidence type="ECO:0000256" key="6">
    <source>
        <dbReference type="ARBA" id="ARBA00022660"/>
    </source>
</evidence>
<keyword evidence="12 17" id="KW-0496">Mitochondrion</keyword>
<evidence type="ECO:0000256" key="12">
    <source>
        <dbReference type="ARBA" id="ARBA00023128"/>
    </source>
</evidence>
<evidence type="ECO:0000256" key="14">
    <source>
        <dbReference type="ARBA" id="ARBA00031019"/>
    </source>
</evidence>